<comment type="caution">
    <text evidence="2">The sequence shown here is derived from an EMBL/GenBank/DDBJ whole genome shotgun (WGS) entry which is preliminary data.</text>
</comment>
<sequence>MNNKIYIIIIAVFLITLFFKSLPILIKLPNNKKINRVFELMPITILSVLTFPEIFTSIGNKTQDVFLVLIAMGVVTFLAYKKKSMGLTAFLSLATIIVLKEILNGSF</sequence>
<feature type="transmembrane region" description="Helical" evidence="1">
    <location>
        <begin position="6"/>
        <end position="26"/>
    </location>
</feature>
<organism evidence="2 3">
    <name type="scientific">Sneathia sanguinegens</name>
    <dbReference type="NCBI Taxonomy" id="40543"/>
    <lineage>
        <taxon>Bacteria</taxon>
        <taxon>Fusobacteriati</taxon>
        <taxon>Fusobacteriota</taxon>
        <taxon>Fusobacteriia</taxon>
        <taxon>Fusobacteriales</taxon>
        <taxon>Leptotrichiaceae</taxon>
        <taxon>Sneathia</taxon>
    </lineage>
</organism>
<reference evidence="2 3" key="1">
    <citation type="submission" date="2023-06" db="EMBL/GenBank/DDBJ databases">
        <title>Antibody response to the Sneathia vaginalis cytopathogenic toxin A during pregnancy.</title>
        <authorList>
            <person name="Mccoy Z.T."/>
            <person name="Serrano M.G."/>
            <person name="Spaine K."/>
            <person name="Edwards D.J."/>
            <person name="Buck G.A."/>
            <person name="Jefferson K."/>
        </authorList>
    </citation>
    <scope>NUCLEOTIDE SEQUENCE [LARGE SCALE GENOMIC DNA]</scope>
    <source>
        <strain evidence="2 3">CCUG 42621</strain>
    </source>
</reference>
<keyword evidence="1" id="KW-0472">Membrane</keyword>
<feature type="transmembrane region" description="Helical" evidence="1">
    <location>
        <begin position="38"/>
        <end position="59"/>
    </location>
</feature>
<protein>
    <submittedName>
        <fullName evidence="2">AzlD domain-containing protein</fullName>
    </submittedName>
</protein>
<evidence type="ECO:0000256" key="1">
    <source>
        <dbReference type="SAM" id="Phobius"/>
    </source>
</evidence>
<dbReference type="Proteomes" id="UP001225134">
    <property type="component" value="Unassembled WGS sequence"/>
</dbReference>
<dbReference type="RefSeq" id="WP_285153008.1">
    <property type="nucleotide sequence ID" value="NZ_JASSPP010000006.1"/>
</dbReference>
<feature type="transmembrane region" description="Helical" evidence="1">
    <location>
        <begin position="65"/>
        <end position="80"/>
    </location>
</feature>
<proteinExistence type="predicted"/>
<evidence type="ECO:0000313" key="3">
    <source>
        <dbReference type="Proteomes" id="UP001225134"/>
    </source>
</evidence>
<keyword evidence="3" id="KW-1185">Reference proteome</keyword>
<accession>A0ABT7HL35</accession>
<evidence type="ECO:0000313" key="2">
    <source>
        <dbReference type="EMBL" id="MDK9580737.1"/>
    </source>
</evidence>
<name>A0ABT7HL35_9FUSO</name>
<gene>
    <name evidence="2" type="ORF">QQA45_04310</name>
</gene>
<keyword evidence="1" id="KW-0812">Transmembrane</keyword>
<dbReference type="InterPro" id="IPR008407">
    <property type="entry name" value="Brnchd-chn_aa_trnsp_AzlD"/>
</dbReference>
<dbReference type="EMBL" id="JASSPP010000006">
    <property type="protein sequence ID" value="MDK9580737.1"/>
    <property type="molecule type" value="Genomic_DNA"/>
</dbReference>
<dbReference type="Pfam" id="PF05437">
    <property type="entry name" value="AzlD"/>
    <property type="match status" value="1"/>
</dbReference>
<keyword evidence="1" id="KW-1133">Transmembrane helix</keyword>